<evidence type="ECO:0000313" key="4">
    <source>
        <dbReference type="EMBL" id="QOL49104.1"/>
    </source>
</evidence>
<dbReference type="EMBL" id="CP062941">
    <property type="protein sequence ID" value="QOL49104.1"/>
    <property type="molecule type" value="Genomic_DNA"/>
</dbReference>
<dbReference type="Pfam" id="PF01345">
    <property type="entry name" value="DUF11"/>
    <property type="match status" value="1"/>
</dbReference>
<dbReference type="KEGG" id="mlir:LPB04_19585"/>
<keyword evidence="5" id="KW-1185">Reference proteome</keyword>
<dbReference type="InterPro" id="IPR047589">
    <property type="entry name" value="DUF11_rpt"/>
</dbReference>
<sequence length="1024" mass="105354">MKLLRLLAIMLLLAAAGVARADTPITLWKSFDGRVNFAGTQVTIRAQANSNGKGNNKSCSVYTPDTIRQASLSVPSGATVLSAQLYWAGSGPSDNAITFEGKNVAAERKYSSATVGNYNYFGGAADVTAIVQAKGSGTYSFSGLTVSNGDPWCSAQGVLGGFSLLVVYAHPNQPERVLNLYEGFTYVQNGEVVVEANNFRWNRTAVPVEEKARVGHISWEGDSTLAADGERLLFEGNEMTDAYNPEGNQFNSKSNINNDSASYGIDFDAYDTTVVLWSGYDATVTTKYRTGQDLVLLNAEVLLVPTMAVADLSIAITRPGTLRVGSNAEYTVTVTNNGPYTEAGPITVSSTLPAGMSYVSGSGTNWSCSASGTTGTCTYTGKIVPGTSAPALTVKALVQGSGEKTVSASVKGTNDDNAGNNSASDTGMALNADGSSGAASAGAAAFAFTDSKCNAGVAIGSAGQCNAYSASTVGGRPTTIWITALSNGVPAAISATADTKASLRFALECVNPVAGTVPSTYAGADLPACAAGGQPPAWSGAVDVPFLRNVVSVEKTLVYKDVGQVRLILNENGKLAFTGEFVSAPLKIGYKSIRNGADANPGTTTAAGTGFAAAGAPLTLEIGAQLEGGKDYAPNFGNEKTRPGIALGRSEIDGVALVSQGELVEGGTRSWLKGILTTTASWSEVGAINFTVGLVDPEVPSDAGKSGLYLGVATPGEAVAVGRFYPSYFKTVVAGPFDCPASLPAAYACPRLARGAVYSRQPFQVTVEAYNARNERLQNFTGAWFRPVTLHAAGGAGEALLAVDFVPPAGAAQTIVDKPSGVHDAVVYRLAAAYDNAQPRGTGASNPTNVFVRAVASDANVSGTVVISSLRNGEVSDEGAILVLNGRLKVPNALGTDVLRTPLGLRAEYWAGAAAGWLVNPGLADPLGADAGNGNTKIVSCSADFAGGKPCADVIGASAPQLVKLAKGAGVLWLRAPGKLANGRARGGSASVEFGGWTWLPSTTGRVNFGSHRSPVIYVRELYF</sequence>
<feature type="domain" description="DUF6701" evidence="3">
    <location>
        <begin position="475"/>
        <end position="1021"/>
    </location>
</feature>
<dbReference type="InterPro" id="IPR013783">
    <property type="entry name" value="Ig-like_fold"/>
</dbReference>
<dbReference type="Proteomes" id="UP000593875">
    <property type="component" value="Chromosome"/>
</dbReference>
<protein>
    <submittedName>
        <fullName evidence="4">DUF11 domain-containing protein</fullName>
    </submittedName>
</protein>
<evidence type="ECO:0000259" key="3">
    <source>
        <dbReference type="Pfam" id="PF20419"/>
    </source>
</evidence>
<dbReference type="AlphaFoldDB" id="A0A7L9U273"/>
<dbReference type="SUPFAM" id="SSF51126">
    <property type="entry name" value="Pectin lyase-like"/>
    <property type="match status" value="1"/>
</dbReference>
<dbReference type="InterPro" id="IPR011050">
    <property type="entry name" value="Pectin_lyase_fold/virulence"/>
</dbReference>
<dbReference type="Pfam" id="PF20419">
    <property type="entry name" value="DUF6701"/>
    <property type="match status" value="1"/>
</dbReference>
<feature type="domain" description="DUF11" evidence="2">
    <location>
        <begin position="311"/>
        <end position="426"/>
    </location>
</feature>
<dbReference type="RefSeq" id="WP_193686146.1">
    <property type="nucleotide sequence ID" value="NZ_CP062941.1"/>
</dbReference>
<dbReference type="InterPro" id="IPR001434">
    <property type="entry name" value="OmcB-like_DUF11"/>
</dbReference>
<evidence type="ECO:0000313" key="5">
    <source>
        <dbReference type="Proteomes" id="UP000593875"/>
    </source>
</evidence>
<evidence type="ECO:0000256" key="1">
    <source>
        <dbReference type="SAM" id="SignalP"/>
    </source>
</evidence>
<name>A0A7L9U273_9BURK</name>
<dbReference type="InterPro" id="IPR046524">
    <property type="entry name" value="DUF6701"/>
</dbReference>
<reference evidence="4 5" key="1">
    <citation type="submission" date="2020-10" db="EMBL/GenBank/DDBJ databases">
        <title>Genome sequencing of Massilia sp. LPB0304.</title>
        <authorList>
            <person name="Kim J."/>
        </authorList>
    </citation>
    <scope>NUCLEOTIDE SEQUENCE [LARGE SCALE GENOMIC DNA]</scope>
    <source>
        <strain evidence="4 5">LPB0304</strain>
    </source>
</reference>
<dbReference type="Gene3D" id="2.60.40.10">
    <property type="entry name" value="Immunoglobulins"/>
    <property type="match status" value="1"/>
</dbReference>
<proteinExistence type="predicted"/>
<feature type="signal peptide" evidence="1">
    <location>
        <begin position="1"/>
        <end position="21"/>
    </location>
</feature>
<feature type="chain" id="PRO_5032976693" evidence="1">
    <location>
        <begin position="22"/>
        <end position="1024"/>
    </location>
</feature>
<evidence type="ECO:0000259" key="2">
    <source>
        <dbReference type="Pfam" id="PF01345"/>
    </source>
</evidence>
<accession>A0A7L9U273</accession>
<gene>
    <name evidence="4" type="ORF">LPB04_19585</name>
</gene>
<dbReference type="NCBIfam" id="TIGR01451">
    <property type="entry name" value="B_ant_repeat"/>
    <property type="match status" value="1"/>
</dbReference>
<organism evidence="4 5">
    <name type="scientific">Massilia litorea</name>
    <dbReference type="NCBI Taxonomy" id="2769491"/>
    <lineage>
        <taxon>Bacteria</taxon>
        <taxon>Pseudomonadati</taxon>
        <taxon>Pseudomonadota</taxon>
        <taxon>Betaproteobacteria</taxon>
        <taxon>Burkholderiales</taxon>
        <taxon>Oxalobacteraceae</taxon>
        <taxon>Telluria group</taxon>
        <taxon>Massilia</taxon>
    </lineage>
</organism>
<keyword evidence="1" id="KW-0732">Signal</keyword>